<sequence>MRNFIFLALLFPLPVLAGGDAAEAYVSGVSGSRGGYRFTVRQTGRAIRADGCTQYRVRITPPRRTFWDKLNIGIGGLDPGHPTAEQTQAAAALLQRHAAEQKPLQIGYLGSGLTPDPQQKCLYHGTGMAVEASDTVMVYQDGREGLYPYLPNP</sequence>
<name>A0A1B6W1A0_9NEIS</name>
<dbReference type="Proteomes" id="UP000077726">
    <property type="component" value="Unassembled WGS sequence"/>
</dbReference>
<dbReference type="STRING" id="1795832.A7Q00_01110"/>
<evidence type="ECO:0000313" key="2">
    <source>
        <dbReference type="EMBL" id="OAM44543.1"/>
    </source>
</evidence>
<feature type="signal peptide" evidence="1">
    <location>
        <begin position="1"/>
        <end position="17"/>
    </location>
</feature>
<evidence type="ECO:0000313" key="3">
    <source>
        <dbReference type="Proteomes" id="UP000077726"/>
    </source>
</evidence>
<accession>A0A1B6W1A0</accession>
<dbReference type="OrthoDB" id="8612598at2"/>
<dbReference type="EMBL" id="LXSQ01000004">
    <property type="protein sequence ID" value="OAM44543.1"/>
    <property type="molecule type" value="Genomic_DNA"/>
</dbReference>
<dbReference type="AlphaFoldDB" id="A0A1B6W1A0"/>
<evidence type="ECO:0000256" key="1">
    <source>
        <dbReference type="SAM" id="SignalP"/>
    </source>
</evidence>
<keyword evidence="1" id="KW-0732">Signal</keyword>
<dbReference type="RefSeq" id="WP_064088812.1">
    <property type="nucleotide sequence ID" value="NZ_LXSQ01000004.1"/>
</dbReference>
<feature type="chain" id="PRO_5008590614" evidence="1">
    <location>
        <begin position="18"/>
        <end position="153"/>
    </location>
</feature>
<protein>
    <submittedName>
        <fullName evidence="2">Uncharacterized protein</fullName>
    </submittedName>
</protein>
<proteinExistence type="predicted"/>
<comment type="caution">
    <text evidence="2">The sequence shown here is derived from an EMBL/GenBank/DDBJ whole genome shotgun (WGS) entry which is preliminary data.</text>
</comment>
<reference evidence="3" key="1">
    <citation type="submission" date="2016-05" db="EMBL/GenBank/DDBJ databases">
        <title>Draft genome of Corynebacterium afermentans subsp. afermentans LCDC 88199T.</title>
        <authorList>
            <person name="Bernier A.-M."/>
            <person name="Bernard K."/>
        </authorList>
    </citation>
    <scope>NUCLEOTIDE SEQUENCE [LARGE SCALE GENOMIC DNA]</scope>
    <source>
        <strain evidence="3">NML130454</strain>
    </source>
</reference>
<gene>
    <name evidence="2" type="ORF">A7Q00_01110</name>
</gene>
<keyword evidence="3" id="KW-1185">Reference proteome</keyword>
<organism evidence="2 3">
    <name type="scientific">Eikenella halliae</name>
    <dbReference type="NCBI Taxonomy" id="1795832"/>
    <lineage>
        <taxon>Bacteria</taxon>
        <taxon>Pseudomonadati</taxon>
        <taxon>Pseudomonadota</taxon>
        <taxon>Betaproteobacteria</taxon>
        <taxon>Neisseriales</taxon>
        <taxon>Neisseriaceae</taxon>
        <taxon>Eikenella</taxon>
    </lineage>
</organism>